<dbReference type="InterPro" id="IPR047548">
    <property type="entry name" value="Rcat_RBR_RNF14"/>
</dbReference>
<comment type="caution">
    <text evidence="14">The sequence shown here is derived from an EMBL/GenBank/DDBJ whole genome shotgun (WGS) entry which is preliminary data.</text>
</comment>
<evidence type="ECO:0000256" key="7">
    <source>
        <dbReference type="ARBA" id="ARBA00022833"/>
    </source>
</evidence>
<keyword evidence="15" id="KW-1185">Reference proteome</keyword>
<evidence type="ECO:0000256" key="9">
    <source>
        <dbReference type="PROSITE-ProRule" id="PRU00175"/>
    </source>
</evidence>
<feature type="compositionally biased region" description="Low complexity" evidence="10">
    <location>
        <begin position="63"/>
        <end position="82"/>
    </location>
</feature>
<evidence type="ECO:0000259" key="13">
    <source>
        <dbReference type="PROSITE" id="PS51873"/>
    </source>
</evidence>
<dbReference type="GO" id="GO:0043130">
    <property type="term" value="F:ubiquitin binding"/>
    <property type="evidence" value="ECO:0007669"/>
    <property type="project" value="TreeGrafter"/>
</dbReference>
<dbReference type="InterPro" id="IPR013083">
    <property type="entry name" value="Znf_RING/FYVE/PHD"/>
</dbReference>
<dbReference type="Proteomes" id="UP001165122">
    <property type="component" value="Unassembled WGS sequence"/>
</dbReference>
<dbReference type="InterPro" id="IPR002867">
    <property type="entry name" value="IBR_dom"/>
</dbReference>
<keyword evidence="11" id="KW-0812">Transmembrane</keyword>
<dbReference type="CDD" id="cd20354">
    <property type="entry name" value="Rcat_RBR_RNF14"/>
    <property type="match status" value="1"/>
</dbReference>
<dbReference type="GO" id="GO:0008270">
    <property type="term" value="F:zinc ion binding"/>
    <property type="evidence" value="ECO:0007669"/>
    <property type="project" value="UniProtKB-KW"/>
</dbReference>
<accession>A0A9W6ZZ96</accession>
<keyword evidence="7" id="KW-0862">Zinc</keyword>
<gene>
    <name evidence="14" type="ORF">TrLO_g13769</name>
</gene>
<dbReference type="InterPro" id="IPR027370">
    <property type="entry name" value="Znf-RING_euk"/>
</dbReference>
<protein>
    <submittedName>
        <fullName evidence="14">Uncharacterized protein</fullName>
    </submittedName>
</protein>
<evidence type="ECO:0000256" key="5">
    <source>
        <dbReference type="ARBA" id="ARBA00022771"/>
    </source>
</evidence>
<dbReference type="Gene3D" id="3.30.40.10">
    <property type="entry name" value="Zinc/RING finger domain, C3HC4 (zinc finger)"/>
    <property type="match status" value="1"/>
</dbReference>
<sequence>MSFSPEIPSPSHTVLSRSPSSPSSLPLSPTSPPTFTSVSQTLFRPFLRLPTANYPPPSFPLPTSLRSTSSQNSTSSQTSISSSPTGLLLLRTASLLNSVRGPNLPNPLAGLLKPGEYTCQICYGVFERGEEEYDPYVLSNCGHCFCKPCLFSYIKTSVTDGQISLTCFYRTETYTPTGKSTDQVCSATFGERDVRDILTPNGSSISVSSRNQNFESSNSNSKVENLEGEEVYKKYERFKFDRDNADARRCPKCDLGIINKSGRKDGKIVNPEMKCTSCNTSFCFYHSNSHPGIRCAEYEKLNSKENKLNQAYLSKFSKPCPQCKASVQKSGGCNQMKCTNCGVHFCWLCNKQVDGGTFPSHFQWWNVNGCPNMQMNESIEPTKGEIGRSRGLAVLQIAVLGVPSALLTLASSIVCCCCLPAMGDDASERFESCMSLWGNLLSVLIMVPVILVGLAIVPVWCIFYTVFFCLKNFLCGIGDGEGGDKEKEKDLSEDDVLVEMEEGYNNELKTF</sequence>
<dbReference type="AlphaFoldDB" id="A0A9W6ZZ96"/>
<evidence type="ECO:0000313" key="15">
    <source>
        <dbReference type="Proteomes" id="UP001165122"/>
    </source>
</evidence>
<dbReference type="OrthoDB" id="205060at2759"/>
<dbReference type="InterPro" id="IPR044066">
    <property type="entry name" value="TRIAD_supradom"/>
</dbReference>
<dbReference type="PANTHER" id="PTHR22770">
    <property type="entry name" value="UBIQUITIN CONJUGATING ENZYME 7 INTERACTING PROTEIN-RELATED"/>
    <property type="match status" value="1"/>
</dbReference>
<dbReference type="GO" id="GO:0097039">
    <property type="term" value="P:protein linear polyubiquitination"/>
    <property type="evidence" value="ECO:0007669"/>
    <property type="project" value="TreeGrafter"/>
</dbReference>
<evidence type="ECO:0000256" key="3">
    <source>
        <dbReference type="ARBA" id="ARBA00022723"/>
    </source>
</evidence>
<evidence type="ECO:0000256" key="6">
    <source>
        <dbReference type="ARBA" id="ARBA00022786"/>
    </source>
</evidence>
<feature type="domain" description="RING-type" evidence="13">
    <location>
        <begin position="115"/>
        <end position="374"/>
    </location>
</feature>
<evidence type="ECO:0000256" key="2">
    <source>
        <dbReference type="ARBA" id="ARBA00022679"/>
    </source>
</evidence>
<evidence type="ECO:0000313" key="14">
    <source>
        <dbReference type="EMBL" id="GMH63089.1"/>
    </source>
</evidence>
<evidence type="ECO:0000256" key="8">
    <source>
        <dbReference type="ARBA" id="ARBA00044508"/>
    </source>
</evidence>
<dbReference type="InterPro" id="IPR001841">
    <property type="entry name" value="Znf_RING"/>
</dbReference>
<proteinExistence type="inferred from homology"/>
<feature type="transmembrane region" description="Helical" evidence="11">
    <location>
        <begin position="443"/>
        <end position="470"/>
    </location>
</feature>
<keyword evidence="3" id="KW-0479">Metal-binding</keyword>
<feature type="region of interest" description="Disordered" evidence="10">
    <location>
        <begin position="1"/>
        <end position="36"/>
    </location>
</feature>
<dbReference type="SUPFAM" id="SSF57850">
    <property type="entry name" value="RING/U-box"/>
    <property type="match status" value="3"/>
</dbReference>
<keyword evidence="11" id="KW-0472">Membrane</keyword>
<evidence type="ECO:0000256" key="11">
    <source>
        <dbReference type="SAM" id="Phobius"/>
    </source>
</evidence>
<keyword evidence="6" id="KW-0833">Ubl conjugation pathway</keyword>
<keyword evidence="2" id="KW-0808">Transferase</keyword>
<dbReference type="SMART" id="SM00184">
    <property type="entry name" value="RING"/>
    <property type="match status" value="2"/>
</dbReference>
<keyword evidence="4" id="KW-0677">Repeat</keyword>
<dbReference type="GO" id="GO:0000151">
    <property type="term" value="C:ubiquitin ligase complex"/>
    <property type="evidence" value="ECO:0007669"/>
    <property type="project" value="TreeGrafter"/>
</dbReference>
<dbReference type="PROSITE" id="PS51873">
    <property type="entry name" value="TRIAD"/>
    <property type="match status" value="1"/>
</dbReference>
<dbReference type="PROSITE" id="PS00518">
    <property type="entry name" value="ZF_RING_1"/>
    <property type="match status" value="1"/>
</dbReference>
<feature type="region of interest" description="Disordered" evidence="10">
    <location>
        <begin position="58"/>
        <end position="82"/>
    </location>
</feature>
<evidence type="ECO:0000259" key="12">
    <source>
        <dbReference type="PROSITE" id="PS50089"/>
    </source>
</evidence>
<feature type="transmembrane region" description="Helical" evidence="11">
    <location>
        <begin position="392"/>
        <end position="423"/>
    </location>
</feature>
<dbReference type="InterPro" id="IPR017907">
    <property type="entry name" value="Znf_RING_CS"/>
</dbReference>
<keyword evidence="5 9" id="KW-0863">Zinc-finger</keyword>
<reference evidence="15" key="1">
    <citation type="journal article" date="2023" name="Commun. Biol.">
        <title>Genome analysis of Parmales, the sister group of diatoms, reveals the evolutionary specialization of diatoms from phago-mixotrophs to photoautotrophs.</title>
        <authorList>
            <person name="Ban H."/>
            <person name="Sato S."/>
            <person name="Yoshikawa S."/>
            <person name="Yamada K."/>
            <person name="Nakamura Y."/>
            <person name="Ichinomiya M."/>
            <person name="Sato N."/>
            <person name="Blanc-Mathieu R."/>
            <person name="Endo H."/>
            <person name="Kuwata A."/>
            <person name="Ogata H."/>
        </authorList>
    </citation>
    <scope>NUCLEOTIDE SEQUENCE [LARGE SCALE GENOMIC DNA]</scope>
    <source>
        <strain evidence="15">NIES 3700</strain>
    </source>
</reference>
<dbReference type="InterPro" id="IPR051628">
    <property type="entry name" value="LUBAC_E3_Ligases"/>
</dbReference>
<dbReference type="PROSITE" id="PS50089">
    <property type="entry name" value="ZF_RING_2"/>
    <property type="match status" value="1"/>
</dbReference>
<dbReference type="PANTHER" id="PTHR22770:SF13">
    <property type="entry name" value="RING-TYPE DOMAIN-CONTAINING PROTEIN"/>
    <property type="match status" value="1"/>
</dbReference>
<dbReference type="Gene3D" id="1.20.120.1750">
    <property type="match status" value="1"/>
</dbReference>
<organism evidence="14 15">
    <name type="scientific">Triparma laevis f. longispina</name>
    <dbReference type="NCBI Taxonomy" id="1714387"/>
    <lineage>
        <taxon>Eukaryota</taxon>
        <taxon>Sar</taxon>
        <taxon>Stramenopiles</taxon>
        <taxon>Ochrophyta</taxon>
        <taxon>Bolidophyceae</taxon>
        <taxon>Parmales</taxon>
        <taxon>Triparmaceae</taxon>
        <taxon>Triparma</taxon>
    </lineage>
</organism>
<dbReference type="Pfam" id="PF22191">
    <property type="entry name" value="IBR_1"/>
    <property type="match status" value="1"/>
</dbReference>
<dbReference type="GO" id="GO:0004842">
    <property type="term" value="F:ubiquitin-protein transferase activity"/>
    <property type="evidence" value="ECO:0007669"/>
    <property type="project" value="TreeGrafter"/>
</dbReference>
<dbReference type="GO" id="GO:0043161">
    <property type="term" value="P:proteasome-mediated ubiquitin-dependent protein catabolic process"/>
    <property type="evidence" value="ECO:0007669"/>
    <property type="project" value="TreeGrafter"/>
</dbReference>
<evidence type="ECO:0000256" key="10">
    <source>
        <dbReference type="SAM" id="MobiDB-lite"/>
    </source>
</evidence>
<comment type="pathway">
    <text evidence="1">Protein modification; protein ubiquitination.</text>
</comment>
<evidence type="ECO:0000256" key="1">
    <source>
        <dbReference type="ARBA" id="ARBA00004906"/>
    </source>
</evidence>
<dbReference type="Pfam" id="PF01485">
    <property type="entry name" value="IBR"/>
    <property type="match status" value="1"/>
</dbReference>
<dbReference type="Pfam" id="PF13445">
    <property type="entry name" value="zf-RING_UBOX"/>
    <property type="match status" value="1"/>
</dbReference>
<feature type="compositionally biased region" description="Low complexity" evidence="10">
    <location>
        <begin position="9"/>
        <end position="36"/>
    </location>
</feature>
<dbReference type="EMBL" id="BRXW01000525">
    <property type="protein sequence ID" value="GMH63089.1"/>
    <property type="molecule type" value="Genomic_DNA"/>
</dbReference>
<evidence type="ECO:0000256" key="4">
    <source>
        <dbReference type="ARBA" id="ARBA00022737"/>
    </source>
</evidence>
<keyword evidence="11" id="KW-1133">Transmembrane helix</keyword>
<name>A0A9W6ZZ96_9STRA</name>
<dbReference type="SMART" id="SM00647">
    <property type="entry name" value="IBR"/>
    <property type="match status" value="2"/>
</dbReference>
<feature type="domain" description="RING-type" evidence="12">
    <location>
        <begin position="119"/>
        <end position="167"/>
    </location>
</feature>
<comment type="similarity">
    <text evidence="8">Belongs to the RBR family. RNF14 subfamily.</text>
</comment>